<feature type="region of interest" description="Disordered" evidence="1">
    <location>
        <begin position="61"/>
        <end position="87"/>
    </location>
</feature>
<protein>
    <submittedName>
        <fullName evidence="2">Uncharacterized protein</fullName>
    </submittedName>
</protein>
<sequence length="87" mass="9239">MSAPTQTAHTQPPETTRNRPLILVAMRRRGRGSRRAKRAAAAAAAAAAAVATAAYRVERQRGCGRTGTPDGGGQYQHTESGLVNRRN</sequence>
<name>A0A151I161_9HYME</name>
<evidence type="ECO:0000313" key="3">
    <source>
        <dbReference type="Proteomes" id="UP000078540"/>
    </source>
</evidence>
<dbReference type="EMBL" id="KQ976619">
    <property type="protein sequence ID" value="KYM79108.1"/>
    <property type="molecule type" value="Genomic_DNA"/>
</dbReference>
<evidence type="ECO:0000313" key="2">
    <source>
        <dbReference type="EMBL" id="KYM79108.1"/>
    </source>
</evidence>
<proteinExistence type="predicted"/>
<keyword evidence="3" id="KW-1185">Reference proteome</keyword>
<dbReference type="AlphaFoldDB" id="A0A151I161"/>
<accession>A0A151I161</accession>
<evidence type="ECO:0000256" key="1">
    <source>
        <dbReference type="SAM" id="MobiDB-lite"/>
    </source>
</evidence>
<reference evidence="2 3" key="1">
    <citation type="submission" date="2015-09" db="EMBL/GenBank/DDBJ databases">
        <title>Atta colombica WGS genome.</title>
        <authorList>
            <person name="Nygaard S."/>
            <person name="Hu H."/>
            <person name="Boomsma J."/>
            <person name="Zhang G."/>
        </authorList>
    </citation>
    <scope>NUCLEOTIDE SEQUENCE [LARGE SCALE GENOMIC DNA]</scope>
    <source>
        <strain evidence="2">Treedump-2</strain>
        <tissue evidence="2">Whole body</tissue>
    </source>
</reference>
<dbReference type="Proteomes" id="UP000078540">
    <property type="component" value="Unassembled WGS sequence"/>
</dbReference>
<gene>
    <name evidence="2" type="ORF">ALC53_10445</name>
</gene>
<organism evidence="2 3">
    <name type="scientific">Atta colombica</name>
    <dbReference type="NCBI Taxonomy" id="520822"/>
    <lineage>
        <taxon>Eukaryota</taxon>
        <taxon>Metazoa</taxon>
        <taxon>Ecdysozoa</taxon>
        <taxon>Arthropoda</taxon>
        <taxon>Hexapoda</taxon>
        <taxon>Insecta</taxon>
        <taxon>Pterygota</taxon>
        <taxon>Neoptera</taxon>
        <taxon>Endopterygota</taxon>
        <taxon>Hymenoptera</taxon>
        <taxon>Apocrita</taxon>
        <taxon>Aculeata</taxon>
        <taxon>Formicoidea</taxon>
        <taxon>Formicidae</taxon>
        <taxon>Myrmicinae</taxon>
        <taxon>Atta</taxon>
    </lineage>
</organism>